<evidence type="ECO:0000313" key="2">
    <source>
        <dbReference type="EMBL" id="TKC62398.1"/>
    </source>
</evidence>
<evidence type="ECO:0000313" key="1">
    <source>
        <dbReference type="EMBL" id="TCC94699.1"/>
    </source>
</evidence>
<evidence type="ECO:0000313" key="4">
    <source>
        <dbReference type="Proteomes" id="UP000309594"/>
    </source>
</evidence>
<dbReference type="EMBL" id="SJSM01000011">
    <property type="protein sequence ID" value="TCC94699.1"/>
    <property type="molecule type" value="Genomic_DNA"/>
</dbReference>
<keyword evidence="3" id="KW-1185">Reference proteome</keyword>
<organism evidence="1 3">
    <name type="scientific">Pedobacter hiemivivus</name>
    <dbReference type="NCBI Taxonomy" id="2530454"/>
    <lineage>
        <taxon>Bacteria</taxon>
        <taxon>Pseudomonadati</taxon>
        <taxon>Bacteroidota</taxon>
        <taxon>Sphingobacteriia</taxon>
        <taxon>Sphingobacteriales</taxon>
        <taxon>Sphingobacteriaceae</taxon>
        <taxon>Pedobacter</taxon>
    </lineage>
</organism>
<dbReference type="RefSeq" id="WP_131610351.1">
    <property type="nucleotide sequence ID" value="NZ_SJSM01000011.1"/>
</dbReference>
<sequence length="124" mass="14560">MKNLSFLYVCLLMILSSCNLSKKSLYISNRLDVALTLMVPNTIENKFFNNSKRVIYIPKEGRDRKLVIYYDKTKWTYSDKQELNNLLMKSKIVIGKDTIATNQYFKLKRIALANELFLKIVHTD</sequence>
<reference evidence="1 3" key="1">
    <citation type="submission" date="2019-02" db="EMBL/GenBank/DDBJ databases">
        <title>Pedobacter sp. RP-3-8 sp. nov., isolated from Arctic soil.</title>
        <authorList>
            <person name="Dahal R.H."/>
        </authorList>
    </citation>
    <scope>NUCLEOTIDE SEQUENCE [LARGE SCALE GENOMIC DNA]</scope>
    <source>
        <strain evidence="1 3">RP-3-8</strain>
    </source>
</reference>
<reference evidence="2 4" key="2">
    <citation type="submission" date="2019-04" db="EMBL/GenBank/DDBJ databases">
        <title>Pedobacter sp. RP-1-16 sp. nov., isolated from Arctic soil.</title>
        <authorList>
            <person name="Dahal R.H."/>
            <person name="Kim D.-U."/>
        </authorList>
    </citation>
    <scope>NUCLEOTIDE SEQUENCE [LARGE SCALE GENOMIC DNA]</scope>
    <source>
        <strain evidence="2 4">RP-1-16</strain>
    </source>
</reference>
<dbReference type="Proteomes" id="UP000309594">
    <property type="component" value="Unassembled WGS sequence"/>
</dbReference>
<dbReference type="PROSITE" id="PS51257">
    <property type="entry name" value="PROKAR_LIPOPROTEIN"/>
    <property type="match status" value="1"/>
</dbReference>
<proteinExistence type="predicted"/>
<gene>
    <name evidence="1" type="ORF">EZ444_17025</name>
    <name evidence="2" type="ORF">FBD94_09260</name>
</gene>
<dbReference type="AlphaFoldDB" id="A0A4R0N465"/>
<dbReference type="EMBL" id="SWDX01000003">
    <property type="protein sequence ID" value="TKC62398.1"/>
    <property type="molecule type" value="Genomic_DNA"/>
</dbReference>
<protein>
    <submittedName>
        <fullName evidence="1">Uncharacterized protein</fullName>
    </submittedName>
</protein>
<accession>A0A4R0N465</accession>
<evidence type="ECO:0000313" key="3">
    <source>
        <dbReference type="Proteomes" id="UP000291117"/>
    </source>
</evidence>
<dbReference type="Proteomes" id="UP000291117">
    <property type="component" value="Unassembled WGS sequence"/>
</dbReference>
<name>A0A4R0N465_9SPHI</name>
<comment type="caution">
    <text evidence="1">The sequence shown here is derived from an EMBL/GenBank/DDBJ whole genome shotgun (WGS) entry which is preliminary data.</text>
</comment>
<accession>A0A4U1GEN4</accession>